<evidence type="ECO:0000313" key="1">
    <source>
        <dbReference type="EMBL" id="KAF2705135.1"/>
    </source>
</evidence>
<name>A0A6G1JXZ6_9PLEO</name>
<dbReference type="OrthoDB" id="7464126at2759"/>
<sequence length="237" mass="26928">MGCDGVLDEVDTFINKFAKLKENKRRLIEMFKFITKDTEGLKAKLTHNTSLLLTELGIADKSAFVDNCQLYNLPPGMDRPVFRYCPEYQHYQPTPGLRSASSFSIMAREAGRCEAKISQFQERWMPIFPKSLQHFYLEPLTVVCRHAVEFTIFENKETRLLLSDLGAFTACGLLIGKSGLLKECASNFETRCNKLLNMRGICHPLLGYVQDFMHSLDAFARAGIEPSAHSFPVFRAE</sequence>
<dbReference type="Proteomes" id="UP000799428">
    <property type="component" value="Unassembled WGS sequence"/>
</dbReference>
<proteinExistence type="predicted"/>
<dbReference type="EMBL" id="MU005780">
    <property type="protein sequence ID" value="KAF2705135.1"/>
    <property type="molecule type" value="Genomic_DNA"/>
</dbReference>
<keyword evidence="2" id="KW-1185">Reference proteome</keyword>
<gene>
    <name evidence="1" type="ORF">K504DRAFT_506602</name>
</gene>
<protein>
    <submittedName>
        <fullName evidence="1">Uncharacterized protein</fullName>
    </submittedName>
</protein>
<reference evidence="1" key="1">
    <citation type="journal article" date="2020" name="Stud. Mycol.">
        <title>101 Dothideomycetes genomes: a test case for predicting lifestyles and emergence of pathogens.</title>
        <authorList>
            <person name="Haridas S."/>
            <person name="Albert R."/>
            <person name="Binder M."/>
            <person name="Bloem J."/>
            <person name="Labutti K."/>
            <person name="Salamov A."/>
            <person name="Andreopoulos B."/>
            <person name="Baker S."/>
            <person name="Barry K."/>
            <person name="Bills G."/>
            <person name="Bluhm B."/>
            <person name="Cannon C."/>
            <person name="Castanera R."/>
            <person name="Culley D."/>
            <person name="Daum C."/>
            <person name="Ezra D."/>
            <person name="Gonzalez J."/>
            <person name="Henrissat B."/>
            <person name="Kuo A."/>
            <person name="Liang C."/>
            <person name="Lipzen A."/>
            <person name="Lutzoni F."/>
            <person name="Magnuson J."/>
            <person name="Mondo S."/>
            <person name="Nolan M."/>
            <person name="Ohm R."/>
            <person name="Pangilinan J."/>
            <person name="Park H.-J."/>
            <person name="Ramirez L."/>
            <person name="Alfaro M."/>
            <person name="Sun H."/>
            <person name="Tritt A."/>
            <person name="Yoshinaga Y."/>
            <person name="Zwiers L.-H."/>
            <person name="Turgeon B."/>
            <person name="Goodwin S."/>
            <person name="Spatafora J."/>
            <person name="Crous P."/>
            <person name="Grigoriev I."/>
        </authorList>
    </citation>
    <scope>NUCLEOTIDE SEQUENCE</scope>
    <source>
        <strain evidence="1">CBS 279.74</strain>
    </source>
</reference>
<evidence type="ECO:0000313" key="2">
    <source>
        <dbReference type="Proteomes" id="UP000799428"/>
    </source>
</evidence>
<dbReference type="AlphaFoldDB" id="A0A6G1JXZ6"/>
<organism evidence="1 2">
    <name type="scientific">Pleomassaria siparia CBS 279.74</name>
    <dbReference type="NCBI Taxonomy" id="1314801"/>
    <lineage>
        <taxon>Eukaryota</taxon>
        <taxon>Fungi</taxon>
        <taxon>Dikarya</taxon>
        <taxon>Ascomycota</taxon>
        <taxon>Pezizomycotina</taxon>
        <taxon>Dothideomycetes</taxon>
        <taxon>Pleosporomycetidae</taxon>
        <taxon>Pleosporales</taxon>
        <taxon>Pleomassariaceae</taxon>
        <taxon>Pleomassaria</taxon>
    </lineage>
</organism>
<accession>A0A6G1JXZ6</accession>